<reference evidence="3 4" key="1">
    <citation type="submission" date="2022-07" db="EMBL/GenBank/DDBJ databases">
        <title>Genome Analysis of Selected Gammaproteobacteria from Nigerian Food snails.</title>
        <authorList>
            <person name="Okafor A.C."/>
        </authorList>
    </citation>
    <scope>NUCLEOTIDE SEQUENCE [LARGE SCALE GENOMIC DNA]</scope>
    <source>
        <strain evidence="3 4">Awg 2</strain>
    </source>
</reference>
<feature type="non-terminal residue" evidence="3">
    <location>
        <position position="317"/>
    </location>
</feature>
<dbReference type="Proteomes" id="UP001211689">
    <property type="component" value="Unassembled WGS sequence"/>
</dbReference>
<keyword evidence="4" id="KW-1185">Reference proteome</keyword>
<dbReference type="InterPro" id="IPR046864">
    <property type="entry name" value="VasX_N"/>
</dbReference>
<feature type="compositionally biased region" description="Basic residues" evidence="1">
    <location>
        <begin position="1"/>
        <end position="10"/>
    </location>
</feature>
<dbReference type="CDD" id="cd20708">
    <property type="entry name" value="MIX_IV"/>
    <property type="match status" value="1"/>
</dbReference>
<feature type="domain" description="Toxin VasX N-terminal region" evidence="2">
    <location>
        <begin position="22"/>
        <end position="154"/>
    </location>
</feature>
<name>A0ABT4YDB2_METRE</name>
<organism evidence="3 4">
    <name type="scientific">Metapseudomonas resinovorans</name>
    <name type="common">Pseudomonas resinovorans</name>
    <dbReference type="NCBI Taxonomy" id="53412"/>
    <lineage>
        <taxon>Bacteria</taxon>
        <taxon>Pseudomonadati</taxon>
        <taxon>Pseudomonadota</taxon>
        <taxon>Gammaproteobacteria</taxon>
        <taxon>Pseudomonadales</taxon>
        <taxon>Pseudomonadaceae</taxon>
        <taxon>Metapseudomonas</taxon>
    </lineage>
</organism>
<accession>A0ABT4YDB2</accession>
<dbReference type="EMBL" id="JANEWF010000087">
    <property type="protein sequence ID" value="MDA8486897.1"/>
    <property type="molecule type" value="Genomic_DNA"/>
</dbReference>
<dbReference type="Pfam" id="PF20249">
    <property type="entry name" value="VasX_N"/>
    <property type="match status" value="1"/>
</dbReference>
<sequence>MKSPTRVHHKSSSDVRDPVSPCPARQADIFVVPVRYALAEQAARHPGVEPSANAASHPMALRQLRSGFLYLWQGNGPLKRYAVAENGLLEEQPLAANDTMLMAGSIAGLRLDKRQEAWLLYSEIPLGTQAREQLDDPAERQKYMRHIAMAEIAQNLQAAHCPPLDEADNLLAELMPEVRDLALAQDYLQNHKALTQTTKVLADTFVKDPSPGNVRSYVQAMEWLRAGEEAASRHPDVSQPRPGHWSAVPWDIPRTSSWVDKAREQAGELFPVFAVLDDDLGVLRDLNHEQEQVEAMHEEWVADNNLRQSVGGFIRGL</sequence>
<dbReference type="RefSeq" id="WP_333908825.1">
    <property type="nucleotide sequence ID" value="NZ_JANEWF010000087.1"/>
</dbReference>
<evidence type="ECO:0000313" key="4">
    <source>
        <dbReference type="Proteomes" id="UP001211689"/>
    </source>
</evidence>
<evidence type="ECO:0000313" key="3">
    <source>
        <dbReference type="EMBL" id="MDA8486897.1"/>
    </source>
</evidence>
<gene>
    <name evidence="3" type="ORF">NNO07_27915</name>
</gene>
<evidence type="ECO:0000256" key="1">
    <source>
        <dbReference type="SAM" id="MobiDB-lite"/>
    </source>
</evidence>
<protein>
    <recommendedName>
        <fullName evidence="2">Toxin VasX N-terminal region domain-containing protein</fullName>
    </recommendedName>
</protein>
<feature type="region of interest" description="Disordered" evidence="1">
    <location>
        <begin position="1"/>
        <end position="21"/>
    </location>
</feature>
<proteinExistence type="predicted"/>
<evidence type="ECO:0000259" key="2">
    <source>
        <dbReference type="Pfam" id="PF20249"/>
    </source>
</evidence>
<comment type="caution">
    <text evidence="3">The sequence shown here is derived from an EMBL/GenBank/DDBJ whole genome shotgun (WGS) entry which is preliminary data.</text>
</comment>